<gene>
    <name evidence="2" type="ORF">FOZ60_004095</name>
</gene>
<evidence type="ECO:0000256" key="1">
    <source>
        <dbReference type="SAM" id="SignalP"/>
    </source>
</evidence>
<sequence length="140" mass="15145">MSMKFAIVTFILLVVSVAIIVQKDEFATNDVKEFDGYIEQDDGAGDHYQFGDHAVGRSLQSSDVYEKICEVYKVCCDICTEFLVISNKPKKYICTKYVNNCRPGFTSGDSVDGGGGGGGSFKRSLLEGTRTGAVIADGTD</sequence>
<keyword evidence="1" id="KW-0732">Signal</keyword>
<dbReference type="EMBL" id="JABANP010000019">
    <property type="protein sequence ID" value="KAF4695598.1"/>
    <property type="molecule type" value="Genomic_DNA"/>
</dbReference>
<organism evidence="2 3">
    <name type="scientific">Perkinsus olseni</name>
    <name type="common">Perkinsus atlanticus</name>
    <dbReference type="NCBI Taxonomy" id="32597"/>
    <lineage>
        <taxon>Eukaryota</taxon>
        <taxon>Sar</taxon>
        <taxon>Alveolata</taxon>
        <taxon>Perkinsozoa</taxon>
        <taxon>Perkinsea</taxon>
        <taxon>Perkinsida</taxon>
        <taxon>Perkinsidae</taxon>
        <taxon>Perkinsus</taxon>
    </lineage>
</organism>
<evidence type="ECO:0000313" key="2">
    <source>
        <dbReference type="EMBL" id="KAF4695598.1"/>
    </source>
</evidence>
<name>A0A7J6PHD9_PEROL</name>
<accession>A0A7J6PHD9</accession>
<feature type="chain" id="PRO_5029874319" evidence="1">
    <location>
        <begin position="19"/>
        <end position="140"/>
    </location>
</feature>
<dbReference type="AlphaFoldDB" id="A0A7J6PHD9"/>
<feature type="signal peptide" evidence="1">
    <location>
        <begin position="1"/>
        <end position="18"/>
    </location>
</feature>
<protein>
    <submittedName>
        <fullName evidence="2">Uncharacterized protein</fullName>
    </submittedName>
</protein>
<dbReference type="Proteomes" id="UP000541610">
    <property type="component" value="Unassembled WGS sequence"/>
</dbReference>
<evidence type="ECO:0000313" key="3">
    <source>
        <dbReference type="Proteomes" id="UP000541610"/>
    </source>
</evidence>
<reference evidence="2 3" key="1">
    <citation type="submission" date="2020-04" db="EMBL/GenBank/DDBJ databases">
        <title>Perkinsus olseni comparative genomics.</title>
        <authorList>
            <person name="Bogema D.R."/>
        </authorList>
    </citation>
    <scope>NUCLEOTIDE SEQUENCE [LARGE SCALE GENOMIC DNA]</scope>
    <source>
        <strain evidence="2">00978-12</strain>
    </source>
</reference>
<proteinExistence type="predicted"/>
<comment type="caution">
    <text evidence="2">The sequence shown here is derived from an EMBL/GenBank/DDBJ whole genome shotgun (WGS) entry which is preliminary data.</text>
</comment>